<protein>
    <submittedName>
        <fullName evidence="1">Uncharacterized protein</fullName>
    </submittedName>
</protein>
<dbReference type="EMBL" id="CP024087">
    <property type="protein sequence ID" value="AYF30441.1"/>
    <property type="molecule type" value="Genomic_DNA"/>
</dbReference>
<evidence type="ECO:0000313" key="1">
    <source>
        <dbReference type="EMBL" id="AYF30441.1"/>
    </source>
</evidence>
<evidence type="ECO:0000313" key="2">
    <source>
        <dbReference type="Proteomes" id="UP000267804"/>
    </source>
</evidence>
<dbReference type="Proteomes" id="UP000267804">
    <property type="component" value="Chromosome"/>
</dbReference>
<dbReference type="AlphaFoldDB" id="A0A386WQI0"/>
<reference evidence="1 2" key="1">
    <citation type="submission" date="2017-10" db="EMBL/GenBank/DDBJ databases">
        <title>Integration of genomic and chemical information greatly accelerates assignment of the full stereostructure of myelolactone, a potent inhibitor of myeloma from a marine-derived Micromonospora.</title>
        <authorList>
            <person name="Kim M.C."/>
            <person name="Machado H."/>
            <person name="Jensen P.R."/>
            <person name="Fenical W."/>
        </authorList>
    </citation>
    <scope>NUCLEOTIDE SEQUENCE [LARGE SCALE GENOMIC DNA]</scope>
    <source>
        <strain evidence="1 2">CNY-010</strain>
    </source>
</reference>
<sequence>MPRRGGGFVDPFLDEARVEVQLAGDGRDRAVRLDGAGVCDPLDDGVDQLWRVFAGEGHGMRGLVRMSVVS</sequence>
<accession>A0A386WQI0</accession>
<name>A0A386WQI0_9ACTN</name>
<proteinExistence type="predicted"/>
<dbReference type="KEGG" id="mtua:CSH63_23930"/>
<gene>
    <name evidence="1" type="ORF">CSH63_23930</name>
</gene>
<organism evidence="1 2">
    <name type="scientific">Micromonospora tulbaghiae</name>
    <dbReference type="NCBI Taxonomy" id="479978"/>
    <lineage>
        <taxon>Bacteria</taxon>
        <taxon>Bacillati</taxon>
        <taxon>Actinomycetota</taxon>
        <taxon>Actinomycetes</taxon>
        <taxon>Micromonosporales</taxon>
        <taxon>Micromonosporaceae</taxon>
        <taxon>Micromonospora</taxon>
    </lineage>
</organism>